<feature type="transmembrane region" description="Helical" evidence="1">
    <location>
        <begin position="5"/>
        <end position="25"/>
    </location>
</feature>
<keyword evidence="1" id="KW-0812">Transmembrane</keyword>
<accession>A0A7X0SHY3</accession>
<evidence type="ECO:0000259" key="2">
    <source>
        <dbReference type="Pfam" id="PF00149"/>
    </source>
</evidence>
<dbReference type="EMBL" id="JACJVO010000007">
    <property type="protein sequence ID" value="MBB6730294.1"/>
    <property type="molecule type" value="Genomic_DNA"/>
</dbReference>
<dbReference type="Proteomes" id="UP000564644">
    <property type="component" value="Unassembled WGS sequence"/>
</dbReference>
<dbReference type="AlphaFoldDB" id="A0A7X0SHY3"/>
<sequence length="382" mass="43014">MLRRIVFFLLPVLLIFAVVSFYLGWHGTYFLHLLGADVPPALYWIILYLIAFSYLLGRIPVRPRSLFRLFKVIGSYYFAVIEFGLILLVAADLVAGIARLAGAFSRTFAIVEGFAVLALLVALMVWGSRNAWSPIVRHYDIQVDKKAGNLKQLKITVVSDIHLGNVVGNRHLDRLLPLVNDWKPDVVLLAGDVIDDTVEPFLRRDMSSRLARLQAKYGVFAVLGNHEYYGGHIPEYVEKMRQIGIPVLQDETVTVGGAIQIAGRKDKTAESMEPQGRLPIAELVSSFDDWLPIIVMDHQPTRYDLAAAAGVDILVSGHTHRGQMAPNHWITRRMFELDWGYLRKKQMHAFVSSGYGTWGPPIRLASRSEIIQITVRFEGDTH</sequence>
<feature type="domain" description="Calcineurin-like phosphoesterase" evidence="2">
    <location>
        <begin position="153"/>
        <end position="321"/>
    </location>
</feature>
<dbReference type="CDD" id="cd07385">
    <property type="entry name" value="MPP_YkuE_C"/>
    <property type="match status" value="1"/>
</dbReference>
<evidence type="ECO:0000313" key="4">
    <source>
        <dbReference type="Proteomes" id="UP000564644"/>
    </source>
</evidence>
<protein>
    <submittedName>
        <fullName evidence="3">Metallophosphoesterase</fullName>
    </submittedName>
</protein>
<evidence type="ECO:0000313" key="3">
    <source>
        <dbReference type="EMBL" id="MBB6730294.1"/>
    </source>
</evidence>
<dbReference type="RefSeq" id="WP_185127967.1">
    <property type="nucleotide sequence ID" value="NZ_JACJVO010000007.1"/>
</dbReference>
<dbReference type="PANTHER" id="PTHR31302:SF0">
    <property type="entry name" value="TRANSMEMBRANE PROTEIN WITH METALLOPHOSPHOESTERASE DOMAIN"/>
    <property type="match status" value="1"/>
</dbReference>
<dbReference type="InterPro" id="IPR051158">
    <property type="entry name" value="Metallophosphoesterase_sf"/>
</dbReference>
<keyword evidence="1" id="KW-1133">Transmembrane helix</keyword>
<keyword evidence="4" id="KW-1185">Reference proteome</keyword>
<dbReference type="InterPro" id="IPR004843">
    <property type="entry name" value="Calcineurin-like_PHP"/>
</dbReference>
<feature type="transmembrane region" description="Helical" evidence="1">
    <location>
        <begin position="73"/>
        <end position="101"/>
    </location>
</feature>
<feature type="transmembrane region" description="Helical" evidence="1">
    <location>
        <begin position="107"/>
        <end position="127"/>
    </location>
</feature>
<gene>
    <name evidence="3" type="ORF">H7C18_05225</name>
</gene>
<dbReference type="Pfam" id="PF00149">
    <property type="entry name" value="Metallophos"/>
    <property type="match status" value="1"/>
</dbReference>
<name>A0A7X0SHY3_9BACL</name>
<dbReference type="SUPFAM" id="SSF56300">
    <property type="entry name" value="Metallo-dependent phosphatases"/>
    <property type="match status" value="1"/>
</dbReference>
<dbReference type="PANTHER" id="PTHR31302">
    <property type="entry name" value="TRANSMEMBRANE PROTEIN WITH METALLOPHOSPHOESTERASE DOMAIN-RELATED"/>
    <property type="match status" value="1"/>
</dbReference>
<organism evidence="3 4">
    <name type="scientific">Cohnella zeiphila</name>
    <dbReference type="NCBI Taxonomy" id="2761120"/>
    <lineage>
        <taxon>Bacteria</taxon>
        <taxon>Bacillati</taxon>
        <taxon>Bacillota</taxon>
        <taxon>Bacilli</taxon>
        <taxon>Bacillales</taxon>
        <taxon>Paenibacillaceae</taxon>
        <taxon>Cohnella</taxon>
    </lineage>
</organism>
<evidence type="ECO:0000256" key="1">
    <source>
        <dbReference type="SAM" id="Phobius"/>
    </source>
</evidence>
<dbReference type="GO" id="GO:0016787">
    <property type="term" value="F:hydrolase activity"/>
    <property type="evidence" value="ECO:0007669"/>
    <property type="project" value="InterPro"/>
</dbReference>
<proteinExistence type="predicted"/>
<reference evidence="3 4" key="1">
    <citation type="submission" date="2020-08" db="EMBL/GenBank/DDBJ databases">
        <title>Cohnella phylogeny.</title>
        <authorList>
            <person name="Dunlap C."/>
        </authorList>
    </citation>
    <scope>NUCLEOTIDE SEQUENCE [LARGE SCALE GENOMIC DNA]</scope>
    <source>
        <strain evidence="3 4">CBP 2801</strain>
    </source>
</reference>
<dbReference type="Gene3D" id="3.60.21.10">
    <property type="match status" value="1"/>
</dbReference>
<keyword evidence="1" id="KW-0472">Membrane</keyword>
<dbReference type="InterPro" id="IPR029052">
    <property type="entry name" value="Metallo-depent_PP-like"/>
</dbReference>
<comment type="caution">
    <text evidence="3">The sequence shown here is derived from an EMBL/GenBank/DDBJ whole genome shotgun (WGS) entry which is preliminary data.</text>
</comment>
<feature type="transmembrane region" description="Helical" evidence="1">
    <location>
        <begin position="41"/>
        <end position="61"/>
    </location>
</feature>